<dbReference type="Proteomes" id="UP000074382">
    <property type="component" value="Unassembled WGS sequence"/>
</dbReference>
<evidence type="ECO:0000256" key="7">
    <source>
        <dbReference type="RuleBase" id="RU362042"/>
    </source>
</evidence>
<evidence type="ECO:0000256" key="1">
    <source>
        <dbReference type="ARBA" id="ARBA00000677"/>
    </source>
</evidence>
<feature type="domain" description="Peptidase S26" evidence="9">
    <location>
        <begin position="79"/>
        <end position="273"/>
    </location>
</feature>
<dbReference type="Pfam" id="PF10502">
    <property type="entry name" value="Peptidase_S26"/>
    <property type="match status" value="1"/>
</dbReference>
<evidence type="ECO:0000256" key="3">
    <source>
        <dbReference type="ARBA" id="ARBA00009370"/>
    </source>
</evidence>
<evidence type="ECO:0000256" key="5">
    <source>
        <dbReference type="ARBA" id="ARBA00022801"/>
    </source>
</evidence>
<sequence length="336" mass="36015">MSNDERSGPIGNHDPDDSVSRPVAGDPVDDTGSPVPSHGGAGVLSEKAAEGHNDTAENPDGSMSAKKKGEDSQGSFWKELPILIVVALVLAFVIQRWVVQPFHIPSRSMEETLLVGDRVLVNKLVYQFRDIERGDVIVFNGGGTWDEGTEVALPADTNPISRFFTWVGQQLGAAPTGKDYIKRVIGLPGDTVECCDEQNRIIVNGVSVDEDYLYPDSLATHQPFGPVTVPEGHLWVMGDHRAISYDSRMHQSNNGGGSIPQEAVVGHAFVVIWPPENIGLLSSSDAFDELDDAAVDQAAAAVPFALGLAGAVPLHLIGRRLLRRPRGGGDSGHHQE</sequence>
<dbReference type="PATRIC" id="fig|665004.4.peg.390"/>
<gene>
    <name evidence="10" type="ORF">AC529_12860</name>
</gene>
<dbReference type="OrthoDB" id="9815782at2"/>
<feature type="active site" evidence="6">
    <location>
        <position position="182"/>
    </location>
</feature>
<feature type="region of interest" description="Disordered" evidence="8">
    <location>
        <begin position="1"/>
        <end position="71"/>
    </location>
</feature>
<dbReference type="InterPro" id="IPR019533">
    <property type="entry name" value="Peptidase_S26"/>
</dbReference>
<evidence type="ECO:0000313" key="10">
    <source>
        <dbReference type="EMBL" id="KUP96320.1"/>
    </source>
</evidence>
<dbReference type="NCBIfam" id="TIGR02227">
    <property type="entry name" value="sigpep_I_bact"/>
    <property type="match status" value="1"/>
</dbReference>
<comment type="catalytic activity">
    <reaction evidence="1 7">
        <text>Cleavage of hydrophobic, N-terminal signal or leader sequences from secreted and periplasmic proteins.</text>
        <dbReference type="EC" id="3.4.21.89"/>
    </reaction>
</comment>
<dbReference type="PRINTS" id="PR00727">
    <property type="entry name" value="LEADERPTASE"/>
</dbReference>
<dbReference type="InterPro" id="IPR019758">
    <property type="entry name" value="Pept_S26A_signal_pept_1_CS"/>
</dbReference>
<dbReference type="SUPFAM" id="SSF51306">
    <property type="entry name" value="LexA/Signal peptidase"/>
    <property type="match status" value="1"/>
</dbReference>
<keyword evidence="7" id="KW-1133">Transmembrane helix</keyword>
<comment type="caution">
    <text evidence="10">The sequence shown here is derived from an EMBL/GenBank/DDBJ whole genome shotgun (WGS) entry which is preliminary data.</text>
</comment>
<dbReference type="InterPro" id="IPR036286">
    <property type="entry name" value="LexA/Signal_pep-like_sf"/>
</dbReference>
<dbReference type="RefSeq" id="WP_068753178.1">
    <property type="nucleotide sequence ID" value="NZ_KQ950180.1"/>
</dbReference>
<evidence type="ECO:0000256" key="8">
    <source>
        <dbReference type="SAM" id="MobiDB-lite"/>
    </source>
</evidence>
<comment type="similarity">
    <text evidence="3 7">Belongs to the peptidase S26 family.</text>
</comment>
<dbReference type="EMBL" id="LGEM01000094">
    <property type="protein sequence ID" value="KUP96320.1"/>
    <property type="molecule type" value="Genomic_DNA"/>
</dbReference>
<organism evidence="10 11">
    <name type="scientific">Thermobifida cellulosilytica TB100</name>
    <dbReference type="NCBI Taxonomy" id="665004"/>
    <lineage>
        <taxon>Bacteria</taxon>
        <taxon>Bacillati</taxon>
        <taxon>Actinomycetota</taxon>
        <taxon>Actinomycetes</taxon>
        <taxon>Streptosporangiales</taxon>
        <taxon>Nocardiopsidaceae</taxon>
        <taxon>Thermobifida</taxon>
    </lineage>
</organism>
<dbReference type="GO" id="GO:0009003">
    <property type="term" value="F:signal peptidase activity"/>
    <property type="evidence" value="ECO:0007669"/>
    <property type="project" value="UniProtKB-EC"/>
</dbReference>
<proteinExistence type="inferred from homology"/>
<reference evidence="11" key="1">
    <citation type="journal article" date="2017" name="Acta Aliment.">
        <title>Plant polysaccharide degrading enzyme system of Thermpbifida cellulosilytica TB100 revealed by de novo genome project data.</title>
        <authorList>
            <person name="Toth A."/>
            <person name="Baka E."/>
            <person name="Luzics S."/>
            <person name="Bata-Vidacs I."/>
            <person name="Nagy I."/>
            <person name="Balint B."/>
            <person name="Herceg R."/>
            <person name="Olasz F."/>
            <person name="Wilk T."/>
            <person name="Nagy T."/>
            <person name="Kriszt B."/>
            <person name="Nagy I."/>
            <person name="Kukolya J."/>
        </authorList>
    </citation>
    <scope>NUCLEOTIDE SEQUENCE [LARGE SCALE GENOMIC DNA]</scope>
    <source>
        <strain evidence="11">TB100</strain>
    </source>
</reference>
<feature type="compositionally biased region" description="Basic and acidic residues" evidence="8">
    <location>
        <begin position="1"/>
        <end position="19"/>
    </location>
</feature>
<evidence type="ECO:0000256" key="6">
    <source>
        <dbReference type="PIRSR" id="PIRSR600223-1"/>
    </source>
</evidence>
<dbReference type="STRING" id="665004.AC529_12860"/>
<protein>
    <recommendedName>
        <fullName evidence="4 7">Signal peptidase I</fullName>
        <ecNumber evidence="4 7">3.4.21.89</ecNumber>
    </recommendedName>
</protein>
<dbReference type="InterPro" id="IPR000223">
    <property type="entry name" value="Pept_S26A_signal_pept_1"/>
</dbReference>
<dbReference type="GO" id="GO:0004252">
    <property type="term" value="F:serine-type endopeptidase activity"/>
    <property type="evidence" value="ECO:0007669"/>
    <property type="project" value="InterPro"/>
</dbReference>
<keyword evidence="7" id="KW-0645">Protease</keyword>
<dbReference type="PANTHER" id="PTHR43390:SF1">
    <property type="entry name" value="CHLOROPLAST PROCESSING PEPTIDASE"/>
    <property type="match status" value="1"/>
</dbReference>
<dbReference type="Gene3D" id="2.10.109.10">
    <property type="entry name" value="Umud Fragment, subunit A"/>
    <property type="match status" value="1"/>
</dbReference>
<dbReference type="PANTHER" id="PTHR43390">
    <property type="entry name" value="SIGNAL PEPTIDASE I"/>
    <property type="match status" value="1"/>
</dbReference>
<evidence type="ECO:0000256" key="4">
    <source>
        <dbReference type="ARBA" id="ARBA00013208"/>
    </source>
</evidence>
<evidence type="ECO:0000256" key="2">
    <source>
        <dbReference type="ARBA" id="ARBA00004401"/>
    </source>
</evidence>
<keyword evidence="5 7" id="KW-0378">Hydrolase</keyword>
<dbReference type="CDD" id="cd06530">
    <property type="entry name" value="S26_SPase_I"/>
    <property type="match status" value="1"/>
</dbReference>
<evidence type="ECO:0000313" key="11">
    <source>
        <dbReference type="Proteomes" id="UP000074382"/>
    </source>
</evidence>
<dbReference type="PROSITE" id="PS00761">
    <property type="entry name" value="SPASE_I_3"/>
    <property type="match status" value="1"/>
</dbReference>
<keyword evidence="11" id="KW-1185">Reference proteome</keyword>
<keyword evidence="7" id="KW-0812">Transmembrane</keyword>
<dbReference type="GO" id="GO:0005886">
    <property type="term" value="C:plasma membrane"/>
    <property type="evidence" value="ECO:0007669"/>
    <property type="project" value="UniProtKB-SubCell"/>
</dbReference>
<name>A0A147KGB5_THECS</name>
<feature type="active site" evidence="6">
    <location>
        <position position="108"/>
    </location>
</feature>
<feature type="transmembrane region" description="Helical" evidence="7">
    <location>
        <begin position="80"/>
        <end position="99"/>
    </location>
</feature>
<accession>A0A147KGB5</accession>
<dbReference type="EC" id="3.4.21.89" evidence="4 7"/>
<dbReference type="AlphaFoldDB" id="A0A147KGB5"/>
<keyword evidence="7" id="KW-0472">Membrane</keyword>
<dbReference type="GO" id="GO:0006465">
    <property type="term" value="P:signal peptide processing"/>
    <property type="evidence" value="ECO:0007669"/>
    <property type="project" value="InterPro"/>
</dbReference>
<evidence type="ECO:0000259" key="9">
    <source>
        <dbReference type="Pfam" id="PF10502"/>
    </source>
</evidence>
<comment type="subcellular location">
    <subcellularLocation>
        <location evidence="2">Cell membrane</location>
        <topology evidence="2">Single-pass type II membrane protein</topology>
    </subcellularLocation>
    <subcellularLocation>
        <location evidence="7">Membrane</location>
        <topology evidence="7">Single-pass type II membrane protein</topology>
    </subcellularLocation>
</comment>